<keyword evidence="2 5" id="KW-0812">Transmembrane</keyword>
<feature type="transmembrane region" description="Helical" evidence="5">
    <location>
        <begin position="188"/>
        <end position="207"/>
    </location>
</feature>
<dbReference type="GO" id="GO:0005903">
    <property type="term" value="C:brush border"/>
    <property type="evidence" value="ECO:0007669"/>
    <property type="project" value="TreeGrafter"/>
</dbReference>
<evidence type="ECO:0000313" key="7">
    <source>
        <dbReference type="EMBL" id="KAK1168628.1"/>
    </source>
</evidence>
<dbReference type="InterPro" id="IPR003663">
    <property type="entry name" value="Sugar/inositol_transpt"/>
</dbReference>
<proteinExistence type="predicted"/>
<feature type="domain" description="Major facilitator superfamily (MFS) profile" evidence="6">
    <location>
        <begin position="1"/>
        <end position="213"/>
    </location>
</feature>
<evidence type="ECO:0000256" key="4">
    <source>
        <dbReference type="ARBA" id="ARBA00023136"/>
    </source>
</evidence>
<keyword evidence="8" id="KW-1185">Reference proteome</keyword>
<evidence type="ECO:0000313" key="8">
    <source>
        <dbReference type="Proteomes" id="UP001230051"/>
    </source>
</evidence>
<dbReference type="PRINTS" id="PR00171">
    <property type="entry name" value="SUGRTRNSPORT"/>
</dbReference>
<feature type="transmembrane region" description="Helical" evidence="5">
    <location>
        <begin position="92"/>
        <end position="114"/>
    </location>
</feature>
<accession>A0AAD8DI70</accession>
<keyword evidence="3 5" id="KW-1133">Transmembrane helix</keyword>
<sequence>MQKEKEEAMKEVKVSLLQLIRSPLYRQPLVVSLMLHLSQQFSGINAILYYSTAIFTRAGVGQPVYATIGVGVGNTILTMVSVLIVDKAGRCNLFLIGLAGMCLCAVIMTVGLVFVSTYSWMSYISMSAIFLFVSFFEIGPGPIPWFIVAEFFSQGPRPAALALAGCCNWTSNFIIGMCFPYIEALCGSYVFIIFALLLFGFTMFTYLRVPETKGKTFEEISSEFQRRRHAPPPGPKTATEMEFLEGSPDAWDDLFLVS</sequence>
<dbReference type="AlphaFoldDB" id="A0AAD8DI70"/>
<dbReference type="PROSITE" id="PS50850">
    <property type="entry name" value="MFS"/>
    <property type="match status" value="1"/>
</dbReference>
<dbReference type="Gene3D" id="1.20.1250.20">
    <property type="entry name" value="MFS general substrate transporter like domains"/>
    <property type="match status" value="1"/>
</dbReference>
<feature type="transmembrane region" description="Helical" evidence="5">
    <location>
        <begin position="64"/>
        <end position="85"/>
    </location>
</feature>
<organism evidence="7 8">
    <name type="scientific">Acipenser oxyrinchus oxyrinchus</name>
    <dbReference type="NCBI Taxonomy" id="40147"/>
    <lineage>
        <taxon>Eukaryota</taxon>
        <taxon>Metazoa</taxon>
        <taxon>Chordata</taxon>
        <taxon>Craniata</taxon>
        <taxon>Vertebrata</taxon>
        <taxon>Euteleostomi</taxon>
        <taxon>Actinopterygii</taxon>
        <taxon>Chondrostei</taxon>
        <taxon>Acipenseriformes</taxon>
        <taxon>Acipenseridae</taxon>
        <taxon>Acipenser</taxon>
    </lineage>
</organism>
<reference evidence="7" key="1">
    <citation type="submission" date="2022-02" db="EMBL/GenBank/DDBJ databases">
        <title>Atlantic sturgeon de novo genome assembly.</title>
        <authorList>
            <person name="Stock M."/>
            <person name="Klopp C."/>
            <person name="Guiguen Y."/>
            <person name="Cabau C."/>
            <person name="Parinello H."/>
            <person name="Santidrian Yebra-Pimentel E."/>
            <person name="Kuhl H."/>
            <person name="Dirks R.P."/>
            <person name="Guessner J."/>
            <person name="Wuertz S."/>
            <person name="Du K."/>
            <person name="Schartl M."/>
        </authorList>
    </citation>
    <scope>NUCLEOTIDE SEQUENCE</scope>
    <source>
        <strain evidence="7">STURGEONOMICS-FGT-2020</strain>
        <tissue evidence="7">Whole blood</tissue>
    </source>
</reference>
<feature type="transmembrane region" description="Helical" evidence="5">
    <location>
        <begin position="159"/>
        <end position="182"/>
    </location>
</feature>
<feature type="transmembrane region" description="Helical" evidence="5">
    <location>
        <begin position="29"/>
        <end position="52"/>
    </location>
</feature>
<dbReference type="EMBL" id="JAGXEW010000008">
    <property type="protein sequence ID" value="KAK1168628.1"/>
    <property type="molecule type" value="Genomic_DNA"/>
</dbReference>
<comment type="subcellular location">
    <subcellularLocation>
        <location evidence="1">Membrane</location>
        <topology evidence="1">Multi-pass membrane protein</topology>
    </subcellularLocation>
</comment>
<dbReference type="GO" id="GO:0055056">
    <property type="term" value="F:D-glucose transmembrane transporter activity"/>
    <property type="evidence" value="ECO:0007669"/>
    <property type="project" value="TreeGrafter"/>
</dbReference>
<keyword evidence="7" id="KW-0762">Sugar transport</keyword>
<evidence type="ECO:0000256" key="3">
    <source>
        <dbReference type="ARBA" id="ARBA00022989"/>
    </source>
</evidence>
<dbReference type="Proteomes" id="UP001230051">
    <property type="component" value="Unassembled WGS sequence"/>
</dbReference>
<dbReference type="GO" id="GO:0046323">
    <property type="term" value="P:D-glucose import"/>
    <property type="evidence" value="ECO:0007669"/>
    <property type="project" value="TreeGrafter"/>
</dbReference>
<dbReference type="InterPro" id="IPR005828">
    <property type="entry name" value="MFS_sugar_transport-like"/>
</dbReference>
<evidence type="ECO:0000259" key="6">
    <source>
        <dbReference type="PROSITE" id="PS50850"/>
    </source>
</evidence>
<evidence type="ECO:0000256" key="1">
    <source>
        <dbReference type="ARBA" id="ARBA00004141"/>
    </source>
</evidence>
<evidence type="ECO:0000256" key="5">
    <source>
        <dbReference type="SAM" id="Phobius"/>
    </source>
</evidence>
<dbReference type="GO" id="GO:0070837">
    <property type="term" value="P:dehydroascorbic acid transport"/>
    <property type="evidence" value="ECO:0007669"/>
    <property type="project" value="TreeGrafter"/>
</dbReference>
<dbReference type="GO" id="GO:0005886">
    <property type="term" value="C:plasma membrane"/>
    <property type="evidence" value="ECO:0007669"/>
    <property type="project" value="TreeGrafter"/>
</dbReference>
<dbReference type="InterPro" id="IPR020846">
    <property type="entry name" value="MFS_dom"/>
</dbReference>
<dbReference type="InterPro" id="IPR036259">
    <property type="entry name" value="MFS_trans_sf"/>
</dbReference>
<dbReference type="PANTHER" id="PTHR23503:SF27">
    <property type="entry name" value="SOLUTE CARRIER FAMILY 2, FACILITATED GLUCOSE TRANSPORTER MEMBER 2"/>
    <property type="match status" value="1"/>
</dbReference>
<evidence type="ECO:0000256" key="2">
    <source>
        <dbReference type="ARBA" id="ARBA00022692"/>
    </source>
</evidence>
<dbReference type="Pfam" id="PF00083">
    <property type="entry name" value="Sugar_tr"/>
    <property type="match status" value="1"/>
</dbReference>
<comment type="caution">
    <text evidence="7">The sequence shown here is derived from an EMBL/GenBank/DDBJ whole genome shotgun (WGS) entry which is preliminary data.</text>
</comment>
<dbReference type="SUPFAM" id="SSF103473">
    <property type="entry name" value="MFS general substrate transporter"/>
    <property type="match status" value="1"/>
</dbReference>
<gene>
    <name evidence="7" type="primary">SLC2A2</name>
    <name evidence="7" type="ORF">AOXY_G9430</name>
</gene>
<protein>
    <submittedName>
        <fullName evidence="7">Solute carrier family 2, facilitated glucose transporter member 2-like isoform X1</fullName>
    </submittedName>
</protein>
<dbReference type="InterPro" id="IPR045263">
    <property type="entry name" value="GLUT"/>
</dbReference>
<name>A0AAD8DI70_ACIOX</name>
<keyword evidence="4 5" id="KW-0472">Membrane</keyword>
<keyword evidence="7" id="KW-0813">Transport</keyword>
<dbReference type="PANTHER" id="PTHR23503">
    <property type="entry name" value="SOLUTE CARRIER FAMILY 2"/>
    <property type="match status" value="1"/>
</dbReference>